<keyword evidence="2" id="KW-0863">Zinc-finger</keyword>
<evidence type="ECO:0000256" key="1">
    <source>
        <dbReference type="PROSITE-ProRule" id="PRU00076"/>
    </source>
</evidence>
<proteinExistence type="predicted"/>
<evidence type="ECO:0000256" key="2">
    <source>
        <dbReference type="PROSITE-ProRule" id="PRU00175"/>
    </source>
</evidence>
<feature type="signal peptide" evidence="5">
    <location>
        <begin position="1"/>
        <end position="24"/>
    </location>
</feature>
<feature type="compositionally biased region" description="Acidic residues" evidence="3">
    <location>
        <begin position="461"/>
        <end position="473"/>
    </location>
</feature>
<evidence type="ECO:0000313" key="8">
    <source>
        <dbReference type="EMBL" id="CEM44681.1"/>
    </source>
</evidence>
<dbReference type="PROSITE" id="PS50026">
    <property type="entry name" value="EGF_3"/>
    <property type="match status" value="1"/>
</dbReference>
<feature type="domain" description="RING-type" evidence="7">
    <location>
        <begin position="517"/>
        <end position="558"/>
    </location>
</feature>
<dbReference type="GO" id="GO:0008270">
    <property type="term" value="F:zinc ion binding"/>
    <property type="evidence" value="ECO:0007669"/>
    <property type="project" value="UniProtKB-KW"/>
</dbReference>
<dbReference type="PANTHER" id="PTHR45676">
    <property type="entry name" value="RING-H2 FINGER PROTEIN ATL51-RELATED"/>
    <property type="match status" value="1"/>
</dbReference>
<dbReference type="AlphaFoldDB" id="A0A0G4HKR2"/>
<feature type="compositionally biased region" description="Basic and acidic residues" evidence="3">
    <location>
        <begin position="808"/>
        <end position="820"/>
    </location>
</feature>
<feature type="region of interest" description="Disordered" evidence="3">
    <location>
        <begin position="407"/>
        <end position="514"/>
    </location>
</feature>
<reference evidence="8" key="1">
    <citation type="submission" date="2014-11" db="EMBL/GenBank/DDBJ databases">
        <authorList>
            <person name="Otto D Thomas"/>
            <person name="Naeem Raeece"/>
        </authorList>
    </citation>
    <scope>NUCLEOTIDE SEQUENCE</scope>
</reference>
<dbReference type="SMART" id="SM00184">
    <property type="entry name" value="RING"/>
    <property type="match status" value="1"/>
</dbReference>
<feature type="region of interest" description="Disordered" evidence="3">
    <location>
        <begin position="800"/>
        <end position="820"/>
    </location>
</feature>
<feature type="compositionally biased region" description="Gly residues" evidence="3">
    <location>
        <begin position="667"/>
        <end position="684"/>
    </location>
</feature>
<dbReference type="Gene3D" id="3.30.40.10">
    <property type="entry name" value="Zinc/RING finger domain, C3HC4 (zinc finger)"/>
    <property type="match status" value="1"/>
</dbReference>
<dbReference type="VEuPathDB" id="CryptoDB:Cvel_7251"/>
<gene>
    <name evidence="8" type="ORF">Cvel_7251</name>
</gene>
<keyword evidence="4" id="KW-1133">Transmembrane helix</keyword>
<evidence type="ECO:0000256" key="4">
    <source>
        <dbReference type="SAM" id="Phobius"/>
    </source>
</evidence>
<keyword evidence="2" id="KW-0479">Metal-binding</keyword>
<dbReference type="InterPro" id="IPR000742">
    <property type="entry name" value="EGF"/>
</dbReference>
<dbReference type="PhylomeDB" id="A0A0G4HKR2"/>
<dbReference type="PROSITE" id="PS01186">
    <property type="entry name" value="EGF_2"/>
    <property type="match status" value="1"/>
</dbReference>
<protein>
    <recommendedName>
        <fullName evidence="9">RING-type domain-containing protein</fullName>
    </recommendedName>
</protein>
<feature type="compositionally biased region" description="Basic residues" evidence="3">
    <location>
        <begin position="598"/>
        <end position="611"/>
    </location>
</feature>
<dbReference type="EMBL" id="CDMZ01002989">
    <property type="protein sequence ID" value="CEM44681.1"/>
    <property type="molecule type" value="Genomic_DNA"/>
</dbReference>
<dbReference type="Pfam" id="PF13639">
    <property type="entry name" value="zf-RING_2"/>
    <property type="match status" value="1"/>
</dbReference>
<dbReference type="PROSITE" id="PS50089">
    <property type="entry name" value="ZF_RING_2"/>
    <property type="match status" value="1"/>
</dbReference>
<accession>A0A0G4HKR2</accession>
<organism evidence="8">
    <name type="scientific">Chromera velia CCMP2878</name>
    <dbReference type="NCBI Taxonomy" id="1169474"/>
    <lineage>
        <taxon>Eukaryota</taxon>
        <taxon>Sar</taxon>
        <taxon>Alveolata</taxon>
        <taxon>Colpodellida</taxon>
        <taxon>Chromeraceae</taxon>
        <taxon>Chromera</taxon>
    </lineage>
</organism>
<keyword evidence="2" id="KW-0862">Zinc</keyword>
<feature type="disulfide bond" evidence="1">
    <location>
        <begin position="175"/>
        <end position="184"/>
    </location>
</feature>
<feature type="region of interest" description="Disordered" evidence="3">
    <location>
        <begin position="564"/>
        <end position="735"/>
    </location>
</feature>
<feature type="compositionally biased region" description="Polar residues" evidence="3">
    <location>
        <begin position="494"/>
        <end position="503"/>
    </location>
</feature>
<evidence type="ECO:0000256" key="5">
    <source>
        <dbReference type="SAM" id="SignalP"/>
    </source>
</evidence>
<keyword evidence="1" id="KW-0245">EGF-like domain</keyword>
<sequence>MDWRGMKPLFFLVFLATPILVVKTDDDIPSYEGSSASHSGTVTAGQTGYVKFRPTSSGNMFVEMTYTEVPHSQRPDPLLMLRKGALPTASYSRNQWNWDLNGVDFQGYLVWRTRQYILESGVNAGEDWYVGILNVDTVVQNTLTYSVSMSVGSEEPCPQNCFGRGTCEAGGVCSCIEGWGDADCNTEIGRMNMGSETGMELTSNVFQYYEVFFNAEEAEADSMTINCKLNSQGGDFFFYVKATFAADPTLPTANNQNYYATLKKNEGLDQRVQFNTVKEAAKYMFAFRNMGNTGDFSTSAFYRVTPEAPEQGIGIYLFIWVAVAVGITITLFCIGYCVLRRYMKKEEAREDMIERERRRRIQELLEVQRMMNEQRDNRRAQLLENVDETFPAKPYKEVQNQIWGVGGEGQQAAAEQTPVVPANGEEKQEGEEGGDREEPRREGGPQLHSTERVGSAMALDDPAEDNEEADDDGDNRGPVSAAVIGKENAGGTLAVSTVPSNVGGSPGKGGDEEEPSCPICLVEFDEKDLVRLLTCRHCYHKGCIDEWFKSNSNCPLCKRDYAPDASPEAGNPAQAWAVEGGGPDGAAPNADAAEQERQRRRRERRERRLRRLREGAEGEETPARADHEGNAGGDGDGGRRRPARTRDPSNRRRSAREQARAERQEAEGGGGGGWPSEAEGGGQGQRVQPMVVGTLSELAPAGEEHPQEQLNSSSLPGEPEAAVSASPPSAEVEEPQAVCFDGQKSGAGVMALAMQDMGLDRGGEGQTGQPPRGCGKVVFVVSNPDSYYALKRECTTTTRRAGGCVPNETRDKIDWSRARL</sequence>
<feature type="domain" description="EGF-like" evidence="6">
    <location>
        <begin position="153"/>
        <end position="185"/>
    </location>
</feature>
<feature type="chain" id="PRO_5005191689" description="RING-type domain-containing protein" evidence="5">
    <location>
        <begin position="25"/>
        <end position="820"/>
    </location>
</feature>
<feature type="compositionally biased region" description="Basic and acidic residues" evidence="3">
    <location>
        <begin position="636"/>
        <end position="666"/>
    </location>
</feature>
<keyword evidence="4" id="KW-0472">Membrane</keyword>
<evidence type="ECO:0000259" key="7">
    <source>
        <dbReference type="PROSITE" id="PS50089"/>
    </source>
</evidence>
<feature type="compositionally biased region" description="Basic and acidic residues" evidence="3">
    <location>
        <begin position="612"/>
        <end position="629"/>
    </location>
</feature>
<dbReference type="SUPFAM" id="SSF57850">
    <property type="entry name" value="RING/U-box"/>
    <property type="match status" value="1"/>
</dbReference>
<keyword evidence="5" id="KW-0732">Signal</keyword>
<feature type="disulfide bond" evidence="1">
    <location>
        <begin position="157"/>
        <end position="167"/>
    </location>
</feature>
<feature type="compositionally biased region" description="Low complexity" evidence="3">
    <location>
        <begin position="716"/>
        <end position="735"/>
    </location>
</feature>
<feature type="transmembrane region" description="Helical" evidence="4">
    <location>
        <begin position="313"/>
        <end position="339"/>
    </location>
</feature>
<evidence type="ECO:0000256" key="3">
    <source>
        <dbReference type="SAM" id="MobiDB-lite"/>
    </source>
</evidence>
<dbReference type="PANTHER" id="PTHR45676:SF41">
    <property type="entry name" value="RING-H2 FINGER PROTEIN ATL66"/>
    <property type="match status" value="1"/>
</dbReference>
<evidence type="ECO:0000259" key="6">
    <source>
        <dbReference type="PROSITE" id="PS50026"/>
    </source>
</evidence>
<keyword evidence="4" id="KW-0812">Transmembrane</keyword>
<dbReference type="InterPro" id="IPR001841">
    <property type="entry name" value="Znf_RING"/>
</dbReference>
<comment type="caution">
    <text evidence="1">Lacks conserved residue(s) required for the propagation of feature annotation.</text>
</comment>
<name>A0A0G4HKR2_9ALVE</name>
<dbReference type="Gene3D" id="2.60.120.260">
    <property type="entry name" value="Galactose-binding domain-like"/>
    <property type="match status" value="1"/>
</dbReference>
<dbReference type="CDD" id="cd16454">
    <property type="entry name" value="RING-H2_PA-TM-RING"/>
    <property type="match status" value="1"/>
</dbReference>
<keyword evidence="1" id="KW-1015">Disulfide bond</keyword>
<evidence type="ECO:0008006" key="9">
    <source>
        <dbReference type="Google" id="ProtNLM"/>
    </source>
</evidence>
<dbReference type="InterPro" id="IPR013083">
    <property type="entry name" value="Znf_RING/FYVE/PHD"/>
</dbReference>